<evidence type="ECO:0000313" key="1">
    <source>
        <dbReference type="EMBL" id="KAK7424750.1"/>
    </source>
</evidence>
<dbReference type="Proteomes" id="UP001498476">
    <property type="component" value="Unassembled WGS sequence"/>
</dbReference>
<comment type="caution">
    <text evidence="1">The sequence shown here is derived from an EMBL/GenBank/DDBJ whole genome shotgun (WGS) entry which is preliminary data.</text>
</comment>
<gene>
    <name evidence="1" type="ORF">QQX98_000330</name>
</gene>
<accession>A0ABR1HU46</accession>
<organism evidence="1 2">
    <name type="scientific">Neonectria punicea</name>
    <dbReference type="NCBI Taxonomy" id="979145"/>
    <lineage>
        <taxon>Eukaryota</taxon>
        <taxon>Fungi</taxon>
        <taxon>Dikarya</taxon>
        <taxon>Ascomycota</taxon>
        <taxon>Pezizomycotina</taxon>
        <taxon>Sordariomycetes</taxon>
        <taxon>Hypocreomycetidae</taxon>
        <taxon>Hypocreales</taxon>
        <taxon>Nectriaceae</taxon>
        <taxon>Neonectria</taxon>
    </lineage>
</organism>
<protein>
    <submittedName>
        <fullName evidence="1">Uncharacterized protein</fullName>
    </submittedName>
</protein>
<keyword evidence="2" id="KW-1185">Reference proteome</keyword>
<name>A0ABR1HU46_9HYPO</name>
<reference evidence="1 2" key="1">
    <citation type="journal article" date="2025" name="Microbiol. Resour. Announc.">
        <title>Draft genome sequences for Neonectria magnoliae and Neonectria punicea, canker pathogens of Liriodendron tulipifera and Acer saccharum in West Virginia.</title>
        <authorList>
            <person name="Petronek H.M."/>
            <person name="Kasson M.T."/>
            <person name="Metheny A.M."/>
            <person name="Stauder C.M."/>
            <person name="Lovett B."/>
            <person name="Lynch S.C."/>
            <person name="Garnas J.R."/>
            <person name="Kasson L.R."/>
            <person name="Stajich J.E."/>
        </authorList>
    </citation>
    <scope>NUCLEOTIDE SEQUENCE [LARGE SCALE GENOMIC DNA]</scope>
    <source>
        <strain evidence="1 2">NRRL 64653</strain>
    </source>
</reference>
<proteinExistence type="predicted"/>
<evidence type="ECO:0000313" key="2">
    <source>
        <dbReference type="Proteomes" id="UP001498476"/>
    </source>
</evidence>
<dbReference type="EMBL" id="JAZAVJ010000003">
    <property type="protein sequence ID" value="KAK7424750.1"/>
    <property type="molecule type" value="Genomic_DNA"/>
</dbReference>
<sequence length="256" mass="29968">MCYKVITHTLVCDIRPLISDGKEFLVDPFAKPTECHCGIQREMKKYFRCDKHKCCMVTCNMVSCPTDEKCEYVIPMQRYNQASFKREKTWEAFQTADEYIFPEGLPFVCDMTEHFLNALVETLYMGQAMALARTMLTEAQKNIETVRRQHRARYPLCKGLLNEWKCADMRGVAKASVQAATYQRLLNKQVELFDAKFWQLQFNWKEEADVVELMRLVVLDLKKALDGLPELLEIEKALAKSQFEFFRNRAKLTKID</sequence>